<dbReference type="AlphaFoldDB" id="A0A182EQ21"/>
<reference evidence="1 2" key="2">
    <citation type="submission" date="2018-08" db="EMBL/GenBank/DDBJ databases">
        <authorList>
            <person name="Laetsch R D."/>
            <person name="Stevens L."/>
            <person name="Kumar S."/>
            <person name="Blaxter L. M."/>
        </authorList>
    </citation>
    <scope>NUCLEOTIDE SEQUENCE [LARGE SCALE GENOMIC DNA]</scope>
</reference>
<evidence type="ECO:0000313" key="1">
    <source>
        <dbReference type="EMBL" id="VDM93958.1"/>
    </source>
</evidence>
<evidence type="ECO:0000313" key="2">
    <source>
        <dbReference type="Proteomes" id="UP000271087"/>
    </source>
</evidence>
<sequence length="121" mass="14067">MALICSYRQCQSTTLKCKRTFQPIGHCCEICGSMLRFRTTIFNFDKFQKQVDSYKQENEILKENDLDIAILRIDHDDDSMPQYQIVVLAQEGAKRPFDEQIYYGILKDLAGLVQKNFGEVC</sequence>
<reference evidence="3" key="1">
    <citation type="submission" date="2016-06" db="UniProtKB">
        <authorList>
            <consortium name="WormBaseParasite"/>
        </authorList>
    </citation>
    <scope>IDENTIFICATION</scope>
</reference>
<keyword evidence="2" id="KW-1185">Reference proteome</keyword>
<dbReference type="Pfam" id="PF14828">
    <property type="entry name" value="Amnionless"/>
    <property type="match status" value="1"/>
</dbReference>
<dbReference type="OrthoDB" id="5872647at2759"/>
<name>A0A182EQ21_ONCOC</name>
<dbReference type="Proteomes" id="UP000271087">
    <property type="component" value="Unassembled WGS sequence"/>
</dbReference>
<dbReference type="InterPro" id="IPR026112">
    <property type="entry name" value="AMN"/>
</dbReference>
<protein>
    <submittedName>
        <fullName evidence="3">Protein amnionless</fullName>
    </submittedName>
</protein>
<dbReference type="WBParaSite" id="nOo.2.0.1.t10231-RA">
    <property type="protein sequence ID" value="nOo.2.0.1.t10231-RA"/>
    <property type="gene ID" value="nOo.2.0.1.g10231"/>
</dbReference>
<gene>
    <name evidence="1" type="ORF">NOO_LOCUS10231</name>
</gene>
<accession>A0A182EQ21</accession>
<proteinExistence type="predicted"/>
<dbReference type="EMBL" id="UYRW01005680">
    <property type="protein sequence ID" value="VDM93958.1"/>
    <property type="molecule type" value="Genomic_DNA"/>
</dbReference>
<dbReference type="STRING" id="42157.A0A182EQ21"/>
<organism evidence="3">
    <name type="scientific">Onchocerca ochengi</name>
    <name type="common">Filarial nematode worm</name>
    <dbReference type="NCBI Taxonomy" id="42157"/>
    <lineage>
        <taxon>Eukaryota</taxon>
        <taxon>Metazoa</taxon>
        <taxon>Ecdysozoa</taxon>
        <taxon>Nematoda</taxon>
        <taxon>Chromadorea</taxon>
        <taxon>Rhabditida</taxon>
        <taxon>Spirurina</taxon>
        <taxon>Spiruromorpha</taxon>
        <taxon>Filarioidea</taxon>
        <taxon>Onchocercidae</taxon>
        <taxon>Onchocerca</taxon>
    </lineage>
</organism>
<evidence type="ECO:0000313" key="3">
    <source>
        <dbReference type="WBParaSite" id="nOo.2.0.1.t10231-RA"/>
    </source>
</evidence>